<dbReference type="HOGENOM" id="CLU_2991143_0_0_6"/>
<keyword evidence="2" id="KW-1185">Reference proteome</keyword>
<dbReference type="Proteomes" id="UP000032430">
    <property type="component" value="Chromosome I"/>
</dbReference>
<name>A0A098FZ86_9GAMM</name>
<dbReference type="KEGG" id="lfa:LFA_0058"/>
<dbReference type="AlphaFoldDB" id="A0A098FZ86"/>
<evidence type="ECO:0000313" key="2">
    <source>
        <dbReference type="Proteomes" id="UP000032430"/>
    </source>
</evidence>
<sequence>MPHILTLLTNKLTSISDKKVTDFGTVRADFLFLIRNINLMLGKPRANGPAYIVCSQF</sequence>
<protein>
    <submittedName>
        <fullName evidence="1">Uncharacterized protein</fullName>
    </submittedName>
</protein>
<proteinExistence type="predicted"/>
<dbReference type="STRING" id="1212491.LFA_0058"/>
<organism evidence="1 2">
    <name type="scientific">Legionella fallonii LLAP-10</name>
    <dbReference type="NCBI Taxonomy" id="1212491"/>
    <lineage>
        <taxon>Bacteria</taxon>
        <taxon>Pseudomonadati</taxon>
        <taxon>Pseudomonadota</taxon>
        <taxon>Gammaproteobacteria</taxon>
        <taxon>Legionellales</taxon>
        <taxon>Legionellaceae</taxon>
        <taxon>Legionella</taxon>
    </lineage>
</organism>
<gene>
    <name evidence="1" type="ORF">LFA_0058</name>
</gene>
<evidence type="ECO:0000313" key="1">
    <source>
        <dbReference type="EMBL" id="CEG55543.1"/>
    </source>
</evidence>
<dbReference type="EMBL" id="LN614827">
    <property type="protein sequence ID" value="CEG55543.1"/>
    <property type="molecule type" value="Genomic_DNA"/>
</dbReference>
<accession>A0A098FZ86</accession>
<reference evidence="2" key="1">
    <citation type="submission" date="2014-09" db="EMBL/GenBank/DDBJ databases">
        <authorList>
            <person name="Gomez-Valero L."/>
        </authorList>
    </citation>
    <scope>NUCLEOTIDE SEQUENCE [LARGE SCALE GENOMIC DNA]</scope>
    <source>
        <strain evidence="2">ATCC700992</strain>
    </source>
</reference>